<proteinExistence type="predicted"/>
<dbReference type="EMBL" id="CP028103">
    <property type="protein sequence ID" value="AVQ30704.1"/>
    <property type="molecule type" value="Genomic_DNA"/>
</dbReference>
<feature type="transmembrane region" description="Helical" evidence="1">
    <location>
        <begin position="15"/>
        <end position="35"/>
    </location>
</feature>
<keyword evidence="1" id="KW-0472">Membrane</keyword>
<gene>
    <name evidence="2" type="ORF">C4N18_05565</name>
</gene>
<dbReference type="GeneID" id="77467455"/>
<sequence>MESSLSTFLSGPGRYIAIICIAYLLIGLPLTMLYLKKNKIMAKSYLEKNPDSAKMIINTRFAFGNLSDALVIIYINNEAPVHFYKKRKLGYFLQPGKNIIEAEASWTRKGLMKTITTTTGPIKIEVEAEAKKTYILKYDTEENNFIFEEFIGEEEK</sequence>
<name>A0ABN5JF59_FUSVA</name>
<dbReference type="RefSeq" id="WP_005952221.1">
    <property type="nucleotide sequence ID" value="NZ_CP028103.1"/>
</dbReference>
<protein>
    <submittedName>
        <fullName evidence="2">Uncharacterized protein</fullName>
    </submittedName>
</protein>
<keyword evidence="1" id="KW-0812">Transmembrane</keyword>
<keyword evidence="1" id="KW-1133">Transmembrane helix</keyword>
<accession>A0ABN5JF59</accession>
<dbReference type="Proteomes" id="UP000241238">
    <property type="component" value="Chromosome"/>
</dbReference>
<evidence type="ECO:0000313" key="2">
    <source>
        <dbReference type="EMBL" id="AVQ30704.1"/>
    </source>
</evidence>
<evidence type="ECO:0000313" key="3">
    <source>
        <dbReference type="Proteomes" id="UP000241238"/>
    </source>
</evidence>
<organism evidence="2 3">
    <name type="scientific">Fusobacterium varium ATCC 27725</name>
    <dbReference type="NCBI Taxonomy" id="469618"/>
    <lineage>
        <taxon>Bacteria</taxon>
        <taxon>Fusobacteriati</taxon>
        <taxon>Fusobacteriota</taxon>
        <taxon>Fusobacteriia</taxon>
        <taxon>Fusobacteriales</taxon>
        <taxon>Fusobacteriaceae</taxon>
        <taxon>Fusobacterium</taxon>
    </lineage>
</organism>
<keyword evidence="3" id="KW-1185">Reference proteome</keyword>
<reference evidence="3" key="1">
    <citation type="journal article" date="2018" name="MSphere">
        <title>Fusobacterium Genomics Using MinION and Illumina Sequencing Enables Genome Completion and Correction.</title>
        <authorList>
            <person name="Todd S.M."/>
            <person name="Settlage R.E."/>
            <person name="Lahmers K.K."/>
            <person name="Slade D.J."/>
        </authorList>
    </citation>
    <scope>NUCLEOTIDE SEQUENCE [LARGE SCALE GENOMIC DNA]</scope>
    <source>
        <strain evidence="3">ATCC 27725</strain>
    </source>
</reference>
<evidence type="ECO:0000256" key="1">
    <source>
        <dbReference type="SAM" id="Phobius"/>
    </source>
</evidence>